<feature type="chain" id="PRO_5040327588" description="Secreted protein" evidence="1">
    <location>
        <begin position="17"/>
        <end position="103"/>
    </location>
</feature>
<evidence type="ECO:0000313" key="3">
    <source>
        <dbReference type="Proteomes" id="UP001141806"/>
    </source>
</evidence>
<accession>A0A9Q0JVV6</accession>
<proteinExistence type="predicted"/>
<organism evidence="2 3">
    <name type="scientific">Protea cynaroides</name>
    <dbReference type="NCBI Taxonomy" id="273540"/>
    <lineage>
        <taxon>Eukaryota</taxon>
        <taxon>Viridiplantae</taxon>
        <taxon>Streptophyta</taxon>
        <taxon>Embryophyta</taxon>
        <taxon>Tracheophyta</taxon>
        <taxon>Spermatophyta</taxon>
        <taxon>Magnoliopsida</taxon>
        <taxon>Proteales</taxon>
        <taxon>Proteaceae</taxon>
        <taxon>Protea</taxon>
    </lineage>
</organism>
<comment type="caution">
    <text evidence="2">The sequence shown here is derived from an EMBL/GenBank/DDBJ whole genome shotgun (WGS) entry which is preliminary data.</text>
</comment>
<gene>
    <name evidence="2" type="ORF">NE237_030234</name>
</gene>
<name>A0A9Q0JVV6_9MAGN</name>
<protein>
    <recommendedName>
        <fullName evidence="4">Secreted protein</fullName>
    </recommendedName>
</protein>
<dbReference type="EMBL" id="JAMYWD010000012">
    <property type="protein sequence ID" value="KAJ4953402.1"/>
    <property type="molecule type" value="Genomic_DNA"/>
</dbReference>
<sequence>MSLLSLLFSIFLLGNGKIRSLTKAVRSKVALGRRLRGVGTMVEAEAAGIFSWQIWFDMMVFLSNVKHMLFFSLFESGGKANESGVILAGTAQSQIFFLFFCLL</sequence>
<reference evidence="2" key="1">
    <citation type="journal article" date="2023" name="Plant J.">
        <title>The genome of the king protea, Protea cynaroides.</title>
        <authorList>
            <person name="Chang J."/>
            <person name="Duong T.A."/>
            <person name="Schoeman C."/>
            <person name="Ma X."/>
            <person name="Roodt D."/>
            <person name="Barker N."/>
            <person name="Li Z."/>
            <person name="Van de Peer Y."/>
            <person name="Mizrachi E."/>
        </authorList>
    </citation>
    <scope>NUCLEOTIDE SEQUENCE</scope>
    <source>
        <tissue evidence="2">Young leaves</tissue>
    </source>
</reference>
<keyword evidence="1" id="KW-0732">Signal</keyword>
<dbReference type="Proteomes" id="UP001141806">
    <property type="component" value="Unassembled WGS sequence"/>
</dbReference>
<feature type="signal peptide" evidence="1">
    <location>
        <begin position="1"/>
        <end position="16"/>
    </location>
</feature>
<dbReference type="AlphaFoldDB" id="A0A9Q0JVV6"/>
<evidence type="ECO:0000313" key="2">
    <source>
        <dbReference type="EMBL" id="KAJ4953402.1"/>
    </source>
</evidence>
<evidence type="ECO:0000256" key="1">
    <source>
        <dbReference type="SAM" id="SignalP"/>
    </source>
</evidence>
<keyword evidence="3" id="KW-1185">Reference proteome</keyword>
<evidence type="ECO:0008006" key="4">
    <source>
        <dbReference type="Google" id="ProtNLM"/>
    </source>
</evidence>